<proteinExistence type="predicted"/>
<sequence>NTFHRTPCEHASSSLVGAEAGVADRGSCGSGRLYFFCCLASTPGAAGRRGECVEHLRALPTSIRPCFTRTVPRITDLCRCSTARFRGSG</sequence>
<dbReference type="PaxDb" id="39947-A0A0P0XKQ1"/>
<dbReference type="InParanoid" id="A0A0P0XKQ1"/>
<dbReference type="EMBL" id="AP014965">
    <property type="protein sequence ID" value="BAT07013.1"/>
    <property type="molecule type" value="Genomic_DNA"/>
</dbReference>
<reference evidence="1 2" key="3">
    <citation type="journal article" date="2013" name="Rice">
        <title>Improvement of the Oryza sativa Nipponbare reference genome using next generation sequence and optical map data.</title>
        <authorList>
            <person name="Kawahara Y."/>
            <person name="de la Bastide M."/>
            <person name="Hamilton J.P."/>
            <person name="Kanamori H."/>
            <person name="McCombie W.R."/>
            <person name="Ouyang S."/>
            <person name="Schwartz D.C."/>
            <person name="Tanaka T."/>
            <person name="Wu J."/>
            <person name="Zhou S."/>
            <person name="Childs K.L."/>
            <person name="Davidson R.M."/>
            <person name="Lin H."/>
            <person name="Quesada-Ocampo L."/>
            <person name="Vaillancourt B."/>
            <person name="Sakai H."/>
            <person name="Lee S.S."/>
            <person name="Kim J."/>
            <person name="Numa H."/>
            <person name="Itoh T."/>
            <person name="Buell C.R."/>
            <person name="Matsumoto T."/>
        </authorList>
    </citation>
    <scope>NUCLEOTIDE SEQUENCE [LARGE SCALE GENOMIC DNA]</scope>
    <source>
        <strain evidence="2">cv. Nipponbare</strain>
    </source>
</reference>
<organism evidence="1 2">
    <name type="scientific">Oryza sativa subsp. japonica</name>
    <name type="common">Rice</name>
    <dbReference type="NCBI Taxonomy" id="39947"/>
    <lineage>
        <taxon>Eukaryota</taxon>
        <taxon>Viridiplantae</taxon>
        <taxon>Streptophyta</taxon>
        <taxon>Embryophyta</taxon>
        <taxon>Tracheophyta</taxon>
        <taxon>Spermatophyta</taxon>
        <taxon>Magnoliopsida</taxon>
        <taxon>Liliopsida</taxon>
        <taxon>Poales</taxon>
        <taxon>Poaceae</taxon>
        <taxon>BOP clade</taxon>
        <taxon>Oryzoideae</taxon>
        <taxon>Oryzeae</taxon>
        <taxon>Oryzinae</taxon>
        <taxon>Oryza</taxon>
        <taxon>Oryza sativa</taxon>
    </lineage>
</organism>
<evidence type="ECO:0000313" key="2">
    <source>
        <dbReference type="Proteomes" id="UP000059680"/>
    </source>
</evidence>
<feature type="non-terminal residue" evidence="1">
    <location>
        <position position="89"/>
    </location>
</feature>
<evidence type="ECO:0000313" key="1">
    <source>
        <dbReference type="EMBL" id="BAT07013.1"/>
    </source>
</evidence>
<keyword evidence="2" id="KW-1185">Reference proteome</keyword>
<reference evidence="2" key="1">
    <citation type="journal article" date="2005" name="Nature">
        <title>The map-based sequence of the rice genome.</title>
        <authorList>
            <consortium name="International rice genome sequencing project (IRGSP)"/>
            <person name="Matsumoto T."/>
            <person name="Wu J."/>
            <person name="Kanamori H."/>
            <person name="Katayose Y."/>
            <person name="Fujisawa M."/>
            <person name="Namiki N."/>
            <person name="Mizuno H."/>
            <person name="Yamamoto K."/>
            <person name="Antonio B.A."/>
            <person name="Baba T."/>
            <person name="Sakata K."/>
            <person name="Nagamura Y."/>
            <person name="Aoki H."/>
            <person name="Arikawa K."/>
            <person name="Arita K."/>
            <person name="Bito T."/>
            <person name="Chiden Y."/>
            <person name="Fujitsuka N."/>
            <person name="Fukunaka R."/>
            <person name="Hamada M."/>
            <person name="Harada C."/>
            <person name="Hayashi A."/>
            <person name="Hijishita S."/>
            <person name="Honda M."/>
            <person name="Hosokawa S."/>
            <person name="Ichikawa Y."/>
            <person name="Idonuma A."/>
            <person name="Iijima M."/>
            <person name="Ikeda M."/>
            <person name="Ikeno M."/>
            <person name="Ito K."/>
            <person name="Ito S."/>
            <person name="Ito T."/>
            <person name="Ito Y."/>
            <person name="Ito Y."/>
            <person name="Iwabuchi A."/>
            <person name="Kamiya K."/>
            <person name="Karasawa W."/>
            <person name="Kurita K."/>
            <person name="Katagiri S."/>
            <person name="Kikuta A."/>
            <person name="Kobayashi H."/>
            <person name="Kobayashi N."/>
            <person name="Machita K."/>
            <person name="Maehara T."/>
            <person name="Masukawa M."/>
            <person name="Mizubayashi T."/>
            <person name="Mukai Y."/>
            <person name="Nagasaki H."/>
            <person name="Nagata Y."/>
            <person name="Naito S."/>
            <person name="Nakashima M."/>
            <person name="Nakama Y."/>
            <person name="Nakamichi Y."/>
            <person name="Nakamura M."/>
            <person name="Meguro A."/>
            <person name="Negishi M."/>
            <person name="Ohta I."/>
            <person name="Ohta T."/>
            <person name="Okamoto M."/>
            <person name="Ono N."/>
            <person name="Saji S."/>
            <person name="Sakaguchi M."/>
            <person name="Sakai K."/>
            <person name="Shibata M."/>
            <person name="Shimokawa T."/>
            <person name="Song J."/>
            <person name="Takazaki Y."/>
            <person name="Terasawa K."/>
            <person name="Tsugane M."/>
            <person name="Tsuji K."/>
            <person name="Ueda S."/>
            <person name="Waki K."/>
            <person name="Yamagata H."/>
            <person name="Yamamoto M."/>
            <person name="Yamamoto S."/>
            <person name="Yamane H."/>
            <person name="Yoshiki S."/>
            <person name="Yoshihara R."/>
            <person name="Yukawa K."/>
            <person name="Zhong H."/>
            <person name="Yano M."/>
            <person name="Yuan Q."/>
            <person name="Ouyang S."/>
            <person name="Liu J."/>
            <person name="Jones K.M."/>
            <person name="Gansberger K."/>
            <person name="Moffat K."/>
            <person name="Hill J."/>
            <person name="Bera J."/>
            <person name="Fadrosh D."/>
            <person name="Jin S."/>
            <person name="Johri S."/>
            <person name="Kim M."/>
            <person name="Overton L."/>
            <person name="Reardon M."/>
            <person name="Tsitrin T."/>
            <person name="Vuong H."/>
            <person name="Weaver B."/>
            <person name="Ciecko A."/>
            <person name="Tallon L."/>
            <person name="Jackson J."/>
            <person name="Pai G."/>
            <person name="Aken S.V."/>
            <person name="Utterback T."/>
            <person name="Reidmuller S."/>
            <person name="Feldblyum T."/>
            <person name="Hsiao J."/>
            <person name="Zismann V."/>
            <person name="Iobst S."/>
            <person name="de Vazeille A.R."/>
            <person name="Buell C.R."/>
            <person name="Ying K."/>
            <person name="Li Y."/>
            <person name="Lu T."/>
            <person name="Huang Y."/>
            <person name="Zhao Q."/>
            <person name="Feng Q."/>
            <person name="Zhang L."/>
            <person name="Zhu J."/>
            <person name="Weng Q."/>
            <person name="Mu J."/>
            <person name="Lu Y."/>
            <person name="Fan D."/>
            <person name="Liu Y."/>
            <person name="Guan J."/>
            <person name="Zhang Y."/>
            <person name="Yu S."/>
            <person name="Liu X."/>
            <person name="Zhang Y."/>
            <person name="Hong G."/>
            <person name="Han B."/>
            <person name="Choisne N."/>
            <person name="Demange N."/>
            <person name="Orjeda G."/>
            <person name="Samain S."/>
            <person name="Cattolico L."/>
            <person name="Pelletier E."/>
            <person name="Couloux A."/>
            <person name="Segurens B."/>
            <person name="Wincker P."/>
            <person name="D'Hont A."/>
            <person name="Scarpelli C."/>
            <person name="Weissenbach J."/>
            <person name="Salanoubat M."/>
            <person name="Quetier F."/>
            <person name="Yu Y."/>
            <person name="Kim H.R."/>
            <person name="Rambo T."/>
            <person name="Currie J."/>
            <person name="Collura K."/>
            <person name="Luo M."/>
            <person name="Yang T."/>
            <person name="Ammiraju J.S.S."/>
            <person name="Engler F."/>
            <person name="Soderlund C."/>
            <person name="Wing R.A."/>
            <person name="Palmer L.E."/>
            <person name="de la Bastide M."/>
            <person name="Spiegel L."/>
            <person name="Nascimento L."/>
            <person name="Zutavern T."/>
            <person name="O'Shaughnessy A."/>
            <person name="Dike S."/>
            <person name="Dedhia N."/>
            <person name="Preston R."/>
            <person name="Balija V."/>
            <person name="McCombie W.R."/>
            <person name="Chow T."/>
            <person name="Chen H."/>
            <person name="Chung M."/>
            <person name="Chen C."/>
            <person name="Shaw J."/>
            <person name="Wu H."/>
            <person name="Hsiao K."/>
            <person name="Chao Y."/>
            <person name="Chu M."/>
            <person name="Cheng C."/>
            <person name="Hour A."/>
            <person name="Lee P."/>
            <person name="Lin S."/>
            <person name="Lin Y."/>
            <person name="Liou J."/>
            <person name="Liu S."/>
            <person name="Hsing Y."/>
            <person name="Raghuvanshi S."/>
            <person name="Mohanty A."/>
            <person name="Bharti A.K."/>
            <person name="Gaur A."/>
            <person name="Gupta V."/>
            <person name="Kumar D."/>
            <person name="Ravi V."/>
            <person name="Vij S."/>
            <person name="Kapur A."/>
            <person name="Khurana P."/>
            <person name="Khurana P."/>
            <person name="Khurana J.P."/>
            <person name="Tyagi A.K."/>
            <person name="Gaikwad K."/>
            <person name="Singh A."/>
            <person name="Dalal V."/>
            <person name="Srivastava S."/>
            <person name="Dixit A."/>
            <person name="Pal A.K."/>
            <person name="Ghazi I.A."/>
            <person name="Yadav M."/>
            <person name="Pandit A."/>
            <person name="Bhargava A."/>
            <person name="Sureshbabu K."/>
            <person name="Batra K."/>
            <person name="Sharma T.R."/>
            <person name="Mohapatra T."/>
            <person name="Singh N.K."/>
            <person name="Messing J."/>
            <person name="Nelson A.B."/>
            <person name="Fuks G."/>
            <person name="Kavchok S."/>
            <person name="Keizer G."/>
            <person name="Linton E."/>
            <person name="Llaca V."/>
            <person name="Song R."/>
            <person name="Tanyolac B."/>
            <person name="Young S."/>
            <person name="Ho-Il K."/>
            <person name="Hahn J.H."/>
            <person name="Sangsakoo G."/>
            <person name="Vanavichit A."/>
            <person name="de Mattos Luiz.A.T."/>
            <person name="Zimmer P.D."/>
            <person name="Malone G."/>
            <person name="Dellagostin O."/>
            <person name="de Oliveira A.C."/>
            <person name="Bevan M."/>
            <person name="Bancroft I."/>
            <person name="Minx P."/>
            <person name="Cordum H."/>
            <person name="Wilson R."/>
            <person name="Cheng Z."/>
            <person name="Jin W."/>
            <person name="Jiang J."/>
            <person name="Leong S.A."/>
            <person name="Iwama H."/>
            <person name="Gojobori T."/>
            <person name="Itoh T."/>
            <person name="Niimura Y."/>
            <person name="Fujii Y."/>
            <person name="Habara T."/>
            <person name="Sakai H."/>
            <person name="Sato Y."/>
            <person name="Wilson G."/>
            <person name="Kumar K."/>
            <person name="McCouch S."/>
            <person name="Juretic N."/>
            <person name="Hoen D."/>
            <person name="Wright S."/>
            <person name="Bruskiewich R."/>
            <person name="Bureau T."/>
            <person name="Miyao A."/>
            <person name="Hirochika H."/>
            <person name="Nishikawa T."/>
            <person name="Kadowaki K."/>
            <person name="Sugiura M."/>
            <person name="Burr B."/>
            <person name="Sasaki T."/>
        </authorList>
    </citation>
    <scope>NUCLEOTIDE SEQUENCE [LARGE SCALE GENOMIC DNA]</scope>
    <source>
        <strain evidence="2">cv. Nipponbare</strain>
    </source>
</reference>
<reference evidence="1 2" key="2">
    <citation type="journal article" date="2013" name="Plant Cell Physiol.">
        <title>Rice Annotation Project Database (RAP-DB): an integrative and interactive database for rice genomics.</title>
        <authorList>
            <person name="Sakai H."/>
            <person name="Lee S.S."/>
            <person name="Tanaka T."/>
            <person name="Numa H."/>
            <person name="Kim J."/>
            <person name="Kawahara Y."/>
            <person name="Wakimoto H."/>
            <person name="Yang C.C."/>
            <person name="Iwamoto M."/>
            <person name="Abe T."/>
            <person name="Yamada Y."/>
            <person name="Muto A."/>
            <person name="Inokuchi H."/>
            <person name="Ikemura T."/>
            <person name="Matsumoto T."/>
            <person name="Sasaki T."/>
            <person name="Itoh T."/>
        </authorList>
    </citation>
    <scope>NUCLEOTIDE SEQUENCE [LARGE SCALE GENOMIC DNA]</scope>
    <source>
        <strain evidence="2">cv. Nipponbare</strain>
    </source>
</reference>
<protein>
    <submittedName>
        <fullName evidence="1">Os09g0246300 protein</fullName>
    </submittedName>
</protein>
<gene>
    <name evidence="1" type="ordered locus">Os09g0246300</name>
    <name evidence="1" type="ORF">OSNPB_090246300</name>
</gene>
<dbReference type="Gramene" id="Os09t0246300-01">
    <property type="protein sequence ID" value="Os09t0246300-01"/>
    <property type="gene ID" value="Os09g0246300"/>
</dbReference>
<name>A0A0P0XKQ1_ORYSJ</name>
<dbReference type="Proteomes" id="UP000059680">
    <property type="component" value="Chromosome 9"/>
</dbReference>
<accession>A0A0P0XKQ1</accession>
<dbReference type="AlphaFoldDB" id="A0A0P0XKQ1"/>